<dbReference type="AlphaFoldDB" id="A0A3A1QYR4"/>
<protein>
    <submittedName>
        <fullName evidence="2">Uncharacterized protein</fullName>
    </submittedName>
</protein>
<keyword evidence="1" id="KW-0812">Transmembrane</keyword>
<keyword evidence="1" id="KW-0472">Membrane</keyword>
<dbReference type="RefSeq" id="WP_119547733.1">
    <property type="nucleotide sequence ID" value="NZ_QXIR01000019.1"/>
</dbReference>
<sequence length="66" mass="7382">MYYRSPYQPQDQRVFGFGWPFLGGLAGGLLGSALLYPRPFYGYPPPPPPPPPVYPCCGPGWGYPYR</sequence>
<evidence type="ECO:0000313" key="3">
    <source>
        <dbReference type="Proteomes" id="UP000265801"/>
    </source>
</evidence>
<keyword evidence="1" id="KW-1133">Transmembrane helix</keyword>
<keyword evidence="3" id="KW-1185">Reference proteome</keyword>
<comment type="caution">
    <text evidence="2">The sequence shown here is derived from an EMBL/GenBank/DDBJ whole genome shotgun (WGS) entry which is preliminary data.</text>
</comment>
<dbReference type="EMBL" id="QXIR01000019">
    <property type="protein sequence ID" value="RIW32018.1"/>
    <property type="molecule type" value="Genomic_DNA"/>
</dbReference>
<organism evidence="2 3">
    <name type="scientific">Bacillus salacetis</name>
    <dbReference type="NCBI Taxonomy" id="2315464"/>
    <lineage>
        <taxon>Bacteria</taxon>
        <taxon>Bacillati</taxon>
        <taxon>Bacillota</taxon>
        <taxon>Bacilli</taxon>
        <taxon>Bacillales</taxon>
        <taxon>Bacillaceae</taxon>
        <taxon>Bacillus</taxon>
    </lineage>
</organism>
<proteinExistence type="predicted"/>
<feature type="transmembrane region" description="Helical" evidence="1">
    <location>
        <begin position="14"/>
        <end position="36"/>
    </location>
</feature>
<reference evidence="2 3" key="1">
    <citation type="submission" date="2018-09" db="EMBL/GenBank/DDBJ databases">
        <title>Bacillus saliacetes sp. nov., isolated from Thai shrimp paste (Ka-pi).</title>
        <authorList>
            <person name="Daroonpunt R."/>
            <person name="Tanasupawat S."/>
            <person name="Yiamsombut S."/>
        </authorList>
    </citation>
    <scope>NUCLEOTIDE SEQUENCE [LARGE SCALE GENOMIC DNA]</scope>
    <source>
        <strain evidence="2 3">SKP7-4</strain>
    </source>
</reference>
<dbReference type="Proteomes" id="UP000265801">
    <property type="component" value="Unassembled WGS sequence"/>
</dbReference>
<name>A0A3A1QYR4_9BACI</name>
<gene>
    <name evidence="2" type="ORF">D3H55_14155</name>
</gene>
<evidence type="ECO:0000313" key="2">
    <source>
        <dbReference type="EMBL" id="RIW32018.1"/>
    </source>
</evidence>
<accession>A0A3A1QYR4</accession>
<evidence type="ECO:0000256" key="1">
    <source>
        <dbReference type="SAM" id="Phobius"/>
    </source>
</evidence>